<keyword evidence="1" id="KW-1133">Transmembrane helix</keyword>
<feature type="transmembrane region" description="Helical" evidence="1">
    <location>
        <begin position="279"/>
        <end position="299"/>
    </location>
</feature>
<evidence type="ECO:0000256" key="1">
    <source>
        <dbReference type="SAM" id="Phobius"/>
    </source>
</evidence>
<reference evidence="3" key="1">
    <citation type="submission" date="2021-04" db="EMBL/GenBank/DDBJ databases">
        <title>Luteolibacter sp. 32A isolated from the skin of an Anderson's salamander (Ambystoma andersonii).</title>
        <authorList>
            <person name="Spergser J."/>
            <person name="Busse H.-J."/>
        </authorList>
    </citation>
    <scope>NUCLEOTIDE SEQUENCE</scope>
    <source>
        <strain evidence="3">32A</strain>
    </source>
</reference>
<feature type="transmembrane region" description="Helical" evidence="1">
    <location>
        <begin position="251"/>
        <end position="267"/>
    </location>
</feature>
<keyword evidence="3" id="KW-0808">Transferase</keyword>
<accession>A0A975J2K3</accession>
<dbReference type="PANTHER" id="PTHR23028">
    <property type="entry name" value="ACETYLTRANSFERASE"/>
    <property type="match status" value="1"/>
</dbReference>
<dbReference type="InterPro" id="IPR050879">
    <property type="entry name" value="Acyltransferase_3"/>
</dbReference>
<dbReference type="Proteomes" id="UP000676169">
    <property type="component" value="Chromosome"/>
</dbReference>
<organism evidence="3 4">
    <name type="scientific">Luteolibacter ambystomatis</name>
    <dbReference type="NCBI Taxonomy" id="2824561"/>
    <lineage>
        <taxon>Bacteria</taxon>
        <taxon>Pseudomonadati</taxon>
        <taxon>Verrucomicrobiota</taxon>
        <taxon>Verrucomicrobiia</taxon>
        <taxon>Verrucomicrobiales</taxon>
        <taxon>Verrucomicrobiaceae</taxon>
        <taxon>Luteolibacter</taxon>
    </lineage>
</organism>
<dbReference type="KEGG" id="lamb:KBB96_08355"/>
<keyword evidence="1" id="KW-0812">Transmembrane</keyword>
<proteinExistence type="predicted"/>
<feature type="transmembrane region" description="Helical" evidence="1">
    <location>
        <begin position="12"/>
        <end position="36"/>
    </location>
</feature>
<dbReference type="GO" id="GO:0016020">
    <property type="term" value="C:membrane"/>
    <property type="evidence" value="ECO:0007669"/>
    <property type="project" value="TreeGrafter"/>
</dbReference>
<protein>
    <submittedName>
        <fullName evidence="3">Acyltransferase</fullName>
    </submittedName>
</protein>
<dbReference type="EMBL" id="CP073100">
    <property type="protein sequence ID" value="QUE52890.1"/>
    <property type="molecule type" value="Genomic_DNA"/>
</dbReference>
<keyword evidence="1" id="KW-0472">Membrane</keyword>
<dbReference type="AlphaFoldDB" id="A0A975J2K3"/>
<dbReference type="GO" id="GO:0009103">
    <property type="term" value="P:lipopolysaccharide biosynthetic process"/>
    <property type="evidence" value="ECO:0007669"/>
    <property type="project" value="TreeGrafter"/>
</dbReference>
<dbReference type="Pfam" id="PF01757">
    <property type="entry name" value="Acyl_transf_3"/>
    <property type="match status" value="1"/>
</dbReference>
<feature type="transmembrane region" description="Helical" evidence="1">
    <location>
        <begin position="90"/>
        <end position="108"/>
    </location>
</feature>
<feature type="transmembrane region" description="Helical" evidence="1">
    <location>
        <begin position="227"/>
        <end position="245"/>
    </location>
</feature>
<keyword evidence="4" id="KW-1185">Reference proteome</keyword>
<dbReference type="GO" id="GO:0016747">
    <property type="term" value="F:acyltransferase activity, transferring groups other than amino-acyl groups"/>
    <property type="evidence" value="ECO:0007669"/>
    <property type="project" value="InterPro"/>
</dbReference>
<evidence type="ECO:0000259" key="2">
    <source>
        <dbReference type="Pfam" id="PF01757"/>
    </source>
</evidence>
<dbReference type="InterPro" id="IPR002656">
    <property type="entry name" value="Acyl_transf_3_dom"/>
</dbReference>
<feature type="transmembrane region" description="Helical" evidence="1">
    <location>
        <begin position="319"/>
        <end position="342"/>
    </location>
</feature>
<feature type="domain" description="Acyltransferase 3" evidence="2">
    <location>
        <begin position="11"/>
        <end position="341"/>
    </location>
</feature>
<sequence>MSDSPSARHFAALDGFRGVAIVLVMWSHFITAGGIVDKGNAFFRFLHGGFVGVDMFFVLSGFLITGILLDAPKTGARYFSVFYLRRAVRIFPLYYAVLIGVFLTRPAGPDSPWWYWLFASNIGATLKHDWLVSPPGVNLSHLWSLAVEEQFYLVWPLLVRFLPRLTLEKICLGCLVIAPMTHFALHFSGNPVGAYLFTPTRLNTLAAGAWLAILYRDPIRWDRWMARAPMLAVVTGLVMLAGILFPEQVSLVPFSPFFWGALLMLALRPASPVWRMLSGRCWVVFGKFSYGLYLLHYLFDPWLKGPVYEWIAVHTPGPPVVPLLAFVLAGFLLTFAAAWLSWQALERPMLSLKRFFRY</sequence>
<evidence type="ECO:0000313" key="3">
    <source>
        <dbReference type="EMBL" id="QUE52890.1"/>
    </source>
</evidence>
<dbReference type="RefSeq" id="WP_211634234.1">
    <property type="nucleotide sequence ID" value="NZ_CP073100.1"/>
</dbReference>
<name>A0A975J2K3_9BACT</name>
<dbReference type="PANTHER" id="PTHR23028:SF53">
    <property type="entry name" value="ACYL_TRANSF_3 DOMAIN-CONTAINING PROTEIN"/>
    <property type="match status" value="1"/>
</dbReference>
<feature type="transmembrane region" description="Helical" evidence="1">
    <location>
        <begin position="194"/>
        <end position="215"/>
    </location>
</feature>
<keyword evidence="3" id="KW-0012">Acyltransferase</keyword>
<gene>
    <name evidence="3" type="ORF">KBB96_08355</name>
</gene>
<evidence type="ECO:0000313" key="4">
    <source>
        <dbReference type="Proteomes" id="UP000676169"/>
    </source>
</evidence>
<feature type="transmembrane region" description="Helical" evidence="1">
    <location>
        <begin position="48"/>
        <end position="69"/>
    </location>
</feature>